<evidence type="ECO:0000313" key="2">
    <source>
        <dbReference type="Proteomes" id="UP001289374"/>
    </source>
</evidence>
<dbReference type="PANTHER" id="PTHR35218:SF9">
    <property type="entry name" value="ENDONUCLEASE_EXONUCLEASE_PHOSPHATASE DOMAIN-CONTAINING PROTEIN"/>
    <property type="match status" value="1"/>
</dbReference>
<accession>A0AAE1W1W9</accession>
<dbReference type="SUPFAM" id="SSF56219">
    <property type="entry name" value="DNase I-like"/>
    <property type="match status" value="1"/>
</dbReference>
<dbReference type="EMBL" id="JACGWL010000016">
    <property type="protein sequence ID" value="KAK4385198.1"/>
    <property type="molecule type" value="Genomic_DNA"/>
</dbReference>
<protein>
    <submittedName>
        <fullName evidence="1">Uncharacterized protein</fullName>
    </submittedName>
</protein>
<dbReference type="PANTHER" id="PTHR35218">
    <property type="entry name" value="RNASE H DOMAIN-CONTAINING PROTEIN"/>
    <property type="match status" value="1"/>
</dbReference>
<name>A0AAE1W1W9_9LAMI</name>
<sequence>MNLGIAKHIGNKIGRFRDMETDDVGRALMEQIRLHRPILVFLSETKCKTRRVDHLKERLNYNSIGVDSHGKGDGLMLLWWKDIEVWLQSYSEHPIDATVSGKGNVARWHFSGFYSHPETSKRKGTWDLL</sequence>
<organism evidence="1 2">
    <name type="scientific">Sesamum angolense</name>
    <dbReference type="NCBI Taxonomy" id="2727404"/>
    <lineage>
        <taxon>Eukaryota</taxon>
        <taxon>Viridiplantae</taxon>
        <taxon>Streptophyta</taxon>
        <taxon>Embryophyta</taxon>
        <taxon>Tracheophyta</taxon>
        <taxon>Spermatophyta</taxon>
        <taxon>Magnoliopsida</taxon>
        <taxon>eudicotyledons</taxon>
        <taxon>Gunneridae</taxon>
        <taxon>Pentapetalae</taxon>
        <taxon>asterids</taxon>
        <taxon>lamiids</taxon>
        <taxon>Lamiales</taxon>
        <taxon>Pedaliaceae</taxon>
        <taxon>Sesamum</taxon>
    </lineage>
</organism>
<reference evidence="1" key="2">
    <citation type="journal article" date="2024" name="Plant">
        <title>Genomic evolution and insights into agronomic trait innovations of Sesamum species.</title>
        <authorList>
            <person name="Miao H."/>
            <person name="Wang L."/>
            <person name="Qu L."/>
            <person name="Liu H."/>
            <person name="Sun Y."/>
            <person name="Le M."/>
            <person name="Wang Q."/>
            <person name="Wei S."/>
            <person name="Zheng Y."/>
            <person name="Lin W."/>
            <person name="Duan Y."/>
            <person name="Cao H."/>
            <person name="Xiong S."/>
            <person name="Wang X."/>
            <person name="Wei L."/>
            <person name="Li C."/>
            <person name="Ma Q."/>
            <person name="Ju M."/>
            <person name="Zhao R."/>
            <person name="Li G."/>
            <person name="Mu C."/>
            <person name="Tian Q."/>
            <person name="Mei H."/>
            <person name="Zhang T."/>
            <person name="Gao T."/>
            <person name="Zhang H."/>
        </authorList>
    </citation>
    <scope>NUCLEOTIDE SEQUENCE</scope>
    <source>
        <strain evidence="1">K16</strain>
    </source>
</reference>
<evidence type="ECO:0000313" key="1">
    <source>
        <dbReference type="EMBL" id="KAK4385198.1"/>
    </source>
</evidence>
<gene>
    <name evidence="1" type="ORF">Sango_2643800</name>
</gene>
<proteinExistence type="predicted"/>
<reference evidence="1" key="1">
    <citation type="submission" date="2020-06" db="EMBL/GenBank/DDBJ databases">
        <authorList>
            <person name="Li T."/>
            <person name="Hu X."/>
            <person name="Zhang T."/>
            <person name="Song X."/>
            <person name="Zhang H."/>
            <person name="Dai N."/>
            <person name="Sheng W."/>
            <person name="Hou X."/>
            <person name="Wei L."/>
        </authorList>
    </citation>
    <scope>NUCLEOTIDE SEQUENCE</scope>
    <source>
        <strain evidence="1">K16</strain>
        <tissue evidence="1">Leaf</tissue>
    </source>
</reference>
<dbReference type="InterPro" id="IPR036691">
    <property type="entry name" value="Endo/exonu/phosph_ase_sf"/>
</dbReference>
<keyword evidence="2" id="KW-1185">Reference proteome</keyword>
<dbReference type="AlphaFoldDB" id="A0AAE1W1W9"/>
<comment type="caution">
    <text evidence="1">The sequence shown here is derived from an EMBL/GenBank/DDBJ whole genome shotgun (WGS) entry which is preliminary data.</text>
</comment>
<dbReference type="Proteomes" id="UP001289374">
    <property type="component" value="Unassembled WGS sequence"/>
</dbReference>